<evidence type="ECO:0000256" key="1">
    <source>
        <dbReference type="ARBA" id="ARBA00005791"/>
    </source>
</evidence>
<evidence type="ECO:0000313" key="9">
    <source>
        <dbReference type="EMBL" id="CAE6499635.1"/>
    </source>
</evidence>
<keyword evidence="7" id="KW-1133">Transmembrane helix</keyword>
<dbReference type="AlphaFoldDB" id="A0A812F698"/>
<dbReference type="SUPFAM" id="SSF52833">
    <property type="entry name" value="Thioredoxin-like"/>
    <property type="match status" value="1"/>
</dbReference>
<keyword evidence="7" id="KW-0472">Membrane</keyword>
<comment type="similarity">
    <text evidence="1">Belongs to the thioredoxin family. DsbA subfamily.</text>
</comment>
<evidence type="ECO:0000256" key="4">
    <source>
        <dbReference type="ARBA" id="ARBA00023002"/>
    </source>
</evidence>
<dbReference type="Pfam" id="PF13462">
    <property type="entry name" value="Thioredoxin_4"/>
    <property type="match status" value="1"/>
</dbReference>
<dbReference type="InterPro" id="IPR012336">
    <property type="entry name" value="Thioredoxin-like_fold"/>
</dbReference>
<dbReference type="InterPro" id="IPR036249">
    <property type="entry name" value="Thioredoxin-like_sf"/>
</dbReference>
<accession>A0A812F698</accession>
<evidence type="ECO:0000256" key="6">
    <source>
        <dbReference type="ARBA" id="ARBA00023284"/>
    </source>
</evidence>
<sequence length="246" mass="27435">MTIHAPSLAIGAAIAAAAIIGIFYVMEEMANEVVFTTSNIEQSEAEREQDTLRQESPQAITMSVLYDNGSPYLGNPDAPITIVEFGDYQCFFCNKFFHDTEGMIYDNYIKTGKAKMIFKDFTIIGQDSVTAAHAAHCAGEQEMFWEYHDTLYNNWDGENNGWASEENQYKFAQKVGLDESAFKECMASGKFYSLIEASSEDARKLGLTGTPGFFIIGENNRIVRIPGAQPYEVFVNVLESPELKSN</sequence>
<reference evidence="9" key="1">
    <citation type="submission" date="2021-02" db="EMBL/GenBank/DDBJ databases">
        <authorList>
            <person name="Han P."/>
        </authorList>
    </citation>
    <scope>NUCLEOTIDE SEQUENCE</scope>
    <source>
        <strain evidence="9">Candidatus Nitrosotenuis uzonensis 5A</strain>
    </source>
</reference>
<feature type="domain" description="Thioredoxin" evidence="8">
    <location>
        <begin position="50"/>
        <end position="243"/>
    </location>
</feature>
<evidence type="ECO:0000256" key="7">
    <source>
        <dbReference type="SAM" id="Phobius"/>
    </source>
</evidence>
<evidence type="ECO:0000256" key="2">
    <source>
        <dbReference type="ARBA" id="ARBA00007787"/>
    </source>
</evidence>
<feature type="transmembrane region" description="Helical" evidence="7">
    <location>
        <begin position="7"/>
        <end position="26"/>
    </location>
</feature>
<comment type="caution">
    <text evidence="9">The sequence shown here is derived from an EMBL/GenBank/DDBJ whole genome shotgun (WGS) entry which is preliminary data.</text>
</comment>
<evidence type="ECO:0000256" key="3">
    <source>
        <dbReference type="ARBA" id="ARBA00022729"/>
    </source>
</evidence>
<gene>
    <name evidence="9" type="ORF">NUZ5A_50921</name>
</gene>
<dbReference type="RefSeq" id="WP_205100153.1">
    <property type="nucleotide sequence ID" value="NZ_CAJNAQ010000005.1"/>
</dbReference>
<dbReference type="Proteomes" id="UP000655759">
    <property type="component" value="Unassembled WGS sequence"/>
</dbReference>
<proteinExistence type="inferred from homology"/>
<evidence type="ECO:0000313" key="10">
    <source>
        <dbReference type="Proteomes" id="UP000655759"/>
    </source>
</evidence>
<evidence type="ECO:0000256" key="5">
    <source>
        <dbReference type="ARBA" id="ARBA00023157"/>
    </source>
</evidence>
<keyword evidence="5" id="KW-1015">Disulfide bond</keyword>
<keyword evidence="3" id="KW-0732">Signal</keyword>
<dbReference type="PANTHER" id="PTHR13887">
    <property type="entry name" value="GLUTATHIONE S-TRANSFERASE KAPPA"/>
    <property type="match status" value="1"/>
</dbReference>
<dbReference type="Gene3D" id="3.40.30.10">
    <property type="entry name" value="Glutaredoxin"/>
    <property type="match status" value="1"/>
</dbReference>
<keyword evidence="7" id="KW-0812">Transmembrane</keyword>
<comment type="similarity">
    <text evidence="2">Belongs to the glutaredoxin family.</text>
</comment>
<organism evidence="9 10">
    <name type="scientific">Candidatus Nitrosotenuis uzonensis</name>
    <dbReference type="NCBI Taxonomy" id="1407055"/>
    <lineage>
        <taxon>Archaea</taxon>
        <taxon>Nitrososphaerota</taxon>
        <taxon>Candidatus Nitrosotenuis</taxon>
    </lineage>
</organism>
<dbReference type="InterPro" id="IPR013766">
    <property type="entry name" value="Thioredoxin_domain"/>
</dbReference>
<protein>
    <submittedName>
        <fullName evidence="9">DSBA oxidoreductase</fullName>
    </submittedName>
</protein>
<evidence type="ECO:0000259" key="8">
    <source>
        <dbReference type="PROSITE" id="PS51352"/>
    </source>
</evidence>
<keyword evidence="6" id="KW-0676">Redox-active center</keyword>
<dbReference type="GO" id="GO:0016491">
    <property type="term" value="F:oxidoreductase activity"/>
    <property type="evidence" value="ECO:0007669"/>
    <property type="project" value="UniProtKB-KW"/>
</dbReference>
<name>A0A812F698_9ARCH</name>
<dbReference type="PROSITE" id="PS51352">
    <property type="entry name" value="THIOREDOXIN_2"/>
    <property type="match status" value="1"/>
</dbReference>
<keyword evidence="4" id="KW-0560">Oxidoreductase</keyword>
<dbReference type="PANTHER" id="PTHR13887:SF14">
    <property type="entry name" value="DISULFIDE BOND FORMATION PROTEIN D"/>
    <property type="match status" value="1"/>
</dbReference>
<dbReference type="EMBL" id="CAJNAQ010000005">
    <property type="protein sequence ID" value="CAE6499635.1"/>
    <property type="molecule type" value="Genomic_DNA"/>
</dbReference>